<gene>
    <name evidence="3" type="ORF">GB864_13835</name>
</gene>
<evidence type="ECO:0000256" key="2">
    <source>
        <dbReference type="SAM" id="SignalP"/>
    </source>
</evidence>
<keyword evidence="2" id="KW-0732">Signal</keyword>
<accession>A0A6I4P7B4</accession>
<protein>
    <submittedName>
        <fullName evidence="3">Uncharacterized protein</fullName>
    </submittedName>
</protein>
<dbReference type="EMBL" id="WSTA01000070">
    <property type="protein sequence ID" value="MWB99627.1"/>
    <property type="molecule type" value="Genomic_DNA"/>
</dbReference>
<sequence length="252" mass="25108">MRAGARTSLVAALAAGILVFGGGAAHASVRTDLGCTSGGFLAFFDAAPCPGDEPVETAPATDPATDPTTEPSTEPSTAPAPTDPATAEEAPTTPGDEATAPPATSEPVPDAPADPAGMVFTPKPAILTAGTLGISGLRSLEIVTVDLADGSTMRALKITADRVVIGGFGLDVPSGDGGLQTDASTLTVEGNATIWTPSITAILADGVEHVIDTLSTPDPAALGSLLRLRLPLLGMTADSVAYTDTDQAVHED</sequence>
<organism evidence="3 4">
    <name type="scientific">Agromyces seonyuensis</name>
    <dbReference type="NCBI Taxonomy" id="2662446"/>
    <lineage>
        <taxon>Bacteria</taxon>
        <taxon>Bacillati</taxon>
        <taxon>Actinomycetota</taxon>
        <taxon>Actinomycetes</taxon>
        <taxon>Micrococcales</taxon>
        <taxon>Microbacteriaceae</taxon>
        <taxon>Agromyces</taxon>
    </lineage>
</organism>
<dbReference type="RefSeq" id="WP_160426052.1">
    <property type="nucleotide sequence ID" value="NZ_WSTA01000070.1"/>
</dbReference>
<evidence type="ECO:0000313" key="4">
    <source>
        <dbReference type="Proteomes" id="UP000438182"/>
    </source>
</evidence>
<feature type="signal peptide" evidence="2">
    <location>
        <begin position="1"/>
        <end position="27"/>
    </location>
</feature>
<evidence type="ECO:0000256" key="1">
    <source>
        <dbReference type="SAM" id="MobiDB-lite"/>
    </source>
</evidence>
<name>A0A6I4P7B4_9MICO</name>
<feature type="region of interest" description="Disordered" evidence="1">
    <location>
        <begin position="52"/>
        <end position="117"/>
    </location>
</feature>
<dbReference type="AlphaFoldDB" id="A0A6I4P7B4"/>
<evidence type="ECO:0000313" key="3">
    <source>
        <dbReference type="EMBL" id="MWB99627.1"/>
    </source>
</evidence>
<keyword evidence="4" id="KW-1185">Reference proteome</keyword>
<comment type="caution">
    <text evidence="3">The sequence shown here is derived from an EMBL/GenBank/DDBJ whole genome shotgun (WGS) entry which is preliminary data.</text>
</comment>
<feature type="compositionally biased region" description="Low complexity" evidence="1">
    <location>
        <begin position="56"/>
        <end position="103"/>
    </location>
</feature>
<feature type="chain" id="PRO_5026066031" evidence="2">
    <location>
        <begin position="28"/>
        <end position="252"/>
    </location>
</feature>
<dbReference type="Proteomes" id="UP000438182">
    <property type="component" value="Unassembled WGS sequence"/>
</dbReference>
<proteinExistence type="predicted"/>
<reference evidence="3 4" key="1">
    <citation type="submission" date="2019-12" db="EMBL/GenBank/DDBJ databases">
        <authorList>
            <person name="Kim Y.S."/>
        </authorList>
    </citation>
    <scope>NUCLEOTIDE SEQUENCE [LARGE SCALE GENOMIC DNA]</scope>
    <source>
        <strain evidence="3 4">MMS17-SY077</strain>
    </source>
</reference>